<gene>
    <name evidence="2" type="ORF">C5Y93_09320</name>
</gene>
<feature type="transmembrane region" description="Helical" evidence="1">
    <location>
        <begin position="189"/>
        <end position="208"/>
    </location>
</feature>
<dbReference type="RefSeq" id="WP_146119043.1">
    <property type="nucleotide sequence ID" value="NZ_PUHZ01000010.1"/>
</dbReference>
<dbReference type="EMBL" id="PUHZ01000010">
    <property type="protein sequence ID" value="PQO46180.1"/>
    <property type="molecule type" value="Genomic_DNA"/>
</dbReference>
<reference evidence="2 3" key="1">
    <citation type="submission" date="2018-02" db="EMBL/GenBank/DDBJ databases">
        <title>Comparative genomes isolates from brazilian mangrove.</title>
        <authorList>
            <person name="Araujo J.E."/>
            <person name="Taketani R.G."/>
            <person name="Silva M.C.P."/>
            <person name="Loureco M.V."/>
            <person name="Andreote F.D."/>
        </authorList>
    </citation>
    <scope>NUCLEOTIDE SEQUENCE [LARGE SCALE GENOMIC DNA]</scope>
    <source>
        <strain evidence="2 3">Nap-Phe MGV</strain>
    </source>
</reference>
<feature type="transmembrane region" description="Helical" evidence="1">
    <location>
        <begin position="70"/>
        <end position="89"/>
    </location>
</feature>
<feature type="transmembrane region" description="Helical" evidence="1">
    <location>
        <begin position="128"/>
        <end position="147"/>
    </location>
</feature>
<accession>A0A2S8GP25</accession>
<sequence length="285" mass="31167">MEVANAADEQRSTGANMTLVAIICFLFFIFESFCLYFLPYLGSPRVLALRLGLAAIGGFWLACGRPRLEIRLGIVAAAALLIGMTSRPYPIENTTIVGVAVLLVTGGTFLGHFLFSLGMGKESLRQKFSIWGLMKVTAVAAGMSVALRYGVNYDELEDAGFRAAMILFHLVMLETVLVTQCSVWWARTWGMFCGMIGVAVATAIGAPLMDFAIHSSLEKTIVPLEQLIKFHGFAVACIWISLVPLQLALKFAGTSLVRESWMEQERVWQHHEADLSPQVGGALDE</sequence>
<dbReference type="AlphaFoldDB" id="A0A2S8GP25"/>
<keyword evidence="1" id="KW-0472">Membrane</keyword>
<dbReference type="Proteomes" id="UP000237819">
    <property type="component" value="Unassembled WGS sequence"/>
</dbReference>
<protein>
    <submittedName>
        <fullName evidence="2">Uncharacterized protein</fullName>
    </submittedName>
</protein>
<feature type="transmembrane region" description="Helical" evidence="1">
    <location>
        <begin position="228"/>
        <end position="249"/>
    </location>
</feature>
<feature type="transmembrane region" description="Helical" evidence="1">
    <location>
        <begin position="95"/>
        <end position="116"/>
    </location>
</feature>
<comment type="caution">
    <text evidence="2">The sequence shown here is derived from an EMBL/GenBank/DDBJ whole genome shotgun (WGS) entry which is preliminary data.</text>
</comment>
<name>A0A2S8GP25_9BACT</name>
<feature type="transmembrane region" description="Helical" evidence="1">
    <location>
        <begin position="19"/>
        <end position="41"/>
    </location>
</feature>
<organism evidence="2 3">
    <name type="scientific">Blastopirellula marina</name>
    <dbReference type="NCBI Taxonomy" id="124"/>
    <lineage>
        <taxon>Bacteria</taxon>
        <taxon>Pseudomonadati</taxon>
        <taxon>Planctomycetota</taxon>
        <taxon>Planctomycetia</taxon>
        <taxon>Pirellulales</taxon>
        <taxon>Pirellulaceae</taxon>
        <taxon>Blastopirellula</taxon>
    </lineage>
</organism>
<evidence type="ECO:0000256" key="1">
    <source>
        <dbReference type="SAM" id="Phobius"/>
    </source>
</evidence>
<keyword evidence="1" id="KW-1133">Transmembrane helix</keyword>
<proteinExistence type="predicted"/>
<feature type="transmembrane region" description="Helical" evidence="1">
    <location>
        <begin position="47"/>
        <end position="63"/>
    </location>
</feature>
<evidence type="ECO:0000313" key="3">
    <source>
        <dbReference type="Proteomes" id="UP000237819"/>
    </source>
</evidence>
<evidence type="ECO:0000313" key="2">
    <source>
        <dbReference type="EMBL" id="PQO46180.1"/>
    </source>
</evidence>
<keyword evidence="1" id="KW-0812">Transmembrane</keyword>
<feature type="transmembrane region" description="Helical" evidence="1">
    <location>
        <begin position="159"/>
        <end position="177"/>
    </location>
</feature>